<protein>
    <recommendedName>
        <fullName evidence="7">SAM domain-containing protein</fullName>
    </recommendedName>
</protein>
<dbReference type="Pfam" id="PF12706">
    <property type="entry name" value="Lactamase_B_2"/>
    <property type="match status" value="1"/>
</dbReference>
<dbReference type="eggNOG" id="KOG4374">
    <property type="taxonomic scope" value="Eukaryota"/>
</dbReference>
<feature type="region of interest" description="Disordered" evidence="6">
    <location>
        <begin position="1"/>
        <end position="55"/>
    </location>
</feature>
<evidence type="ECO:0000256" key="2">
    <source>
        <dbReference type="ARBA" id="ARBA00010304"/>
    </source>
</evidence>
<comment type="subcellular location">
    <subcellularLocation>
        <location evidence="1">Nucleus</location>
    </subcellularLocation>
</comment>
<dbReference type="PROSITE" id="PS50105">
    <property type="entry name" value="SAM_DOMAIN"/>
    <property type="match status" value="1"/>
</dbReference>
<dbReference type="OrthoDB" id="262529at2759"/>
<dbReference type="Gene3D" id="3.40.50.12650">
    <property type="match status" value="1"/>
</dbReference>
<feature type="domain" description="SAM" evidence="7">
    <location>
        <begin position="251"/>
        <end position="314"/>
    </location>
</feature>
<evidence type="ECO:0000256" key="1">
    <source>
        <dbReference type="ARBA" id="ARBA00004123"/>
    </source>
</evidence>
<dbReference type="FunFam" id="3.60.15.10:FF:000027">
    <property type="entry name" value="DNA ligase 6"/>
    <property type="match status" value="1"/>
</dbReference>
<dbReference type="Pfam" id="PF07522">
    <property type="entry name" value="DRMBL"/>
    <property type="match status" value="1"/>
</dbReference>
<dbReference type="SMART" id="SM00849">
    <property type="entry name" value="Lactamase_B"/>
    <property type="match status" value="1"/>
</dbReference>
<dbReference type="CDD" id="cd09487">
    <property type="entry name" value="SAM_superfamily"/>
    <property type="match status" value="1"/>
</dbReference>
<dbReference type="SUPFAM" id="SSF56281">
    <property type="entry name" value="Metallo-hydrolase/oxidoreductase"/>
    <property type="match status" value="1"/>
</dbReference>
<dbReference type="InterPro" id="IPR001279">
    <property type="entry name" value="Metallo-B-lactamas"/>
</dbReference>
<evidence type="ECO:0000259" key="7">
    <source>
        <dbReference type="PROSITE" id="PS50105"/>
    </source>
</evidence>
<accession>A0A087H5F8</accession>
<dbReference type="SMART" id="SM00454">
    <property type="entry name" value="SAM"/>
    <property type="match status" value="1"/>
</dbReference>
<dbReference type="GO" id="GO:0003684">
    <property type="term" value="F:damaged DNA binding"/>
    <property type="evidence" value="ECO:0007669"/>
    <property type="project" value="TreeGrafter"/>
</dbReference>
<gene>
    <name evidence="8" type="ordered locus">AALP_Aa4g246500</name>
</gene>
<dbReference type="InterPro" id="IPR013761">
    <property type="entry name" value="SAM/pointed_sf"/>
</dbReference>
<proteinExistence type="inferred from homology"/>
<reference evidence="9" key="1">
    <citation type="journal article" date="2015" name="Nat. Plants">
        <title>Genome expansion of Arabis alpina linked with retrotransposition and reduced symmetric DNA methylation.</title>
        <authorList>
            <person name="Willing E.M."/>
            <person name="Rawat V."/>
            <person name="Mandakova T."/>
            <person name="Maumus F."/>
            <person name="James G.V."/>
            <person name="Nordstroem K.J."/>
            <person name="Becker C."/>
            <person name="Warthmann N."/>
            <person name="Chica C."/>
            <person name="Szarzynska B."/>
            <person name="Zytnicki M."/>
            <person name="Albani M.C."/>
            <person name="Kiefer C."/>
            <person name="Bergonzi S."/>
            <person name="Castaings L."/>
            <person name="Mateos J.L."/>
            <person name="Berns M.C."/>
            <person name="Bujdoso N."/>
            <person name="Piofczyk T."/>
            <person name="de Lorenzo L."/>
            <person name="Barrero-Sicilia C."/>
            <person name="Mateos I."/>
            <person name="Piednoel M."/>
            <person name="Hagmann J."/>
            <person name="Chen-Min-Tao R."/>
            <person name="Iglesias-Fernandez R."/>
            <person name="Schuster S.C."/>
            <person name="Alonso-Blanco C."/>
            <person name="Roudier F."/>
            <person name="Carbonero P."/>
            <person name="Paz-Ares J."/>
            <person name="Davis S.J."/>
            <person name="Pecinka A."/>
            <person name="Quesneville H."/>
            <person name="Colot V."/>
            <person name="Lysak M.A."/>
            <person name="Weigel D."/>
            <person name="Coupland G."/>
            <person name="Schneeberger K."/>
        </authorList>
    </citation>
    <scope>NUCLEOTIDE SEQUENCE [LARGE SCALE GENOMIC DNA]</scope>
    <source>
        <strain evidence="9">cv. Pajares</strain>
    </source>
</reference>
<dbReference type="Proteomes" id="UP000029120">
    <property type="component" value="Chromosome 4"/>
</dbReference>
<comment type="similarity">
    <text evidence="2">Belongs to the DNA repair metallo-beta-lactamase (DRMBL) family.</text>
</comment>
<evidence type="ECO:0000256" key="5">
    <source>
        <dbReference type="ARBA" id="ARBA00023242"/>
    </source>
</evidence>
<dbReference type="AlphaFoldDB" id="A0A087H5F8"/>
<keyword evidence="4" id="KW-0234">DNA repair</keyword>
<dbReference type="Pfam" id="PF00536">
    <property type="entry name" value="SAM_1"/>
    <property type="match status" value="1"/>
</dbReference>
<dbReference type="GO" id="GO:0036297">
    <property type="term" value="P:interstrand cross-link repair"/>
    <property type="evidence" value="ECO:0007669"/>
    <property type="project" value="TreeGrafter"/>
</dbReference>
<dbReference type="PANTHER" id="PTHR23240:SF6">
    <property type="entry name" value="DNA CROSS-LINK REPAIR 1A PROTEIN"/>
    <property type="match status" value="1"/>
</dbReference>
<dbReference type="GO" id="GO:0035312">
    <property type="term" value="F:5'-3' DNA exonuclease activity"/>
    <property type="evidence" value="ECO:0007669"/>
    <property type="project" value="TreeGrafter"/>
</dbReference>
<keyword evidence="5" id="KW-0539">Nucleus</keyword>
<dbReference type="Gramene" id="KFK37360">
    <property type="protein sequence ID" value="KFK37360"/>
    <property type="gene ID" value="AALP_AA4G246500"/>
</dbReference>
<evidence type="ECO:0000256" key="3">
    <source>
        <dbReference type="ARBA" id="ARBA00022763"/>
    </source>
</evidence>
<dbReference type="OMA" id="NHGKIYC"/>
<evidence type="ECO:0000256" key="4">
    <source>
        <dbReference type="ARBA" id="ARBA00023204"/>
    </source>
</evidence>
<dbReference type="SUPFAM" id="SSF47769">
    <property type="entry name" value="SAM/Pointed domain"/>
    <property type="match status" value="1"/>
</dbReference>
<sequence>MMNNDGDDDDDFQIIPSTQTSIRKPLRPTNGNISHHRPNKKPRLSRNPGKENVAPTLDTDIESKSDLVFSSGNCEIRTDLFDSSSSTPDCIPSSVNCSLGDFSEPVCETEEEEEGLVSDVCFKANREGYMCNSMEARLSKSRVYLGFDCGIKEDEEFVESDSELDVLIKLCSESNSGERSLRKDDLIQCPLCSMDISDLSEERRQVHSNECLDKSNNQAPKQDSLRKCENSSLFIEESVDDDPVRVPELVNDLSPVLNWLRNLGLAKYEDVFIREEIDWDSLQSLTEEDLLSIGITTLGPRKKIVNALSALREAGVSSAEAQGQSLCTSTHVTVGQRDISSNRRVSELKKPAANKLITEFFLGQDGTKILKSPKEPVTEKSPSDSGCRRSVRRNGNNGKSKAIPQWNCIPGTPFRVDAFKYLTRDCCHWFLTHFHLDHYQGLTKSFSHGKIYCSLITAKLVNMKIGIPWERLEVLHLGQKVNISGTDVTCFDANHCPGSIMILFEPANGKAVLHTGDFRYSEEMSNWLMGSHISSLILDTTYCNPQYDFPKQEAVIQFVVESIQAEAFNPKTLFLIGSYTIGKERLFLEVARVLHQKIYINPAKLKLLECLGFSKEDMQWFTVKEEESHIHVVPLWTLASFKRMKHIANRYTNRYSLIVAFSPTGWTSGKAKKKSPGRRLQQGTIIRYEVPYSEHSSFTELKEFVQQVSPEVIIPSVNNDGPDSAAAMVSLLVT</sequence>
<feature type="compositionally biased region" description="Basic and acidic residues" evidence="6">
    <location>
        <begin position="372"/>
        <end position="382"/>
    </location>
</feature>
<dbReference type="Gene3D" id="3.60.15.10">
    <property type="entry name" value="Ribonuclease Z/Hydroxyacylglutathione hydrolase-like"/>
    <property type="match status" value="1"/>
</dbReference>
<dbReference type="GO" id="GO:0006303">
    <property type="term" value="P:double-strand break repair via nonhomologous end joining"/>
    <property type="evidence" value="ECO:0007669"/>
    <property type="project" value="TreeGrafter"/>
</dbReference>
<dbReference type="FunFam" id="3.40.50.12650:FF:000004">
    <property type="entry name" value="DNA cross-link repair 1A protein"/>
    <property type="match status" value="1"/>
</dbReference>
<dbReference type="InterPro" id="IPR011084">
    <property type="entry name" value="DRMBL"/>
</dbReference>
<feature type="compositionally biased region" description="Basic residues" evidence="6">
    <location>
        <begin position="34"/>
        <end position="44"/>
    </location>
</feature>
<feature type="compositionally biased region" description="Acidic residues" evidence="6">
    <location>
        <begin position="1"/>
        <end position="12"/>
    </location>
</feature>
<evidence type="ECO:0000313" key="8">
    <source>
        <dbReference type="EMBL" id="KFK37360.1"/>
    </source>
</evidence>
<keyword evidence="3" id="KW-0227">DNA damage</keyword>
<dbReference type="CDD" id="cd16273">
    <property type="entry name" value="SNM1A-1C-like_MBL-fold"/>
    <property type="match status" value="1"/>
</dbReference>
<evidence type="ECO:0000256" key="6">
    <source>
        <dbReference type="SAM" id="MobiDB-lite"/>
    </source>
</evidence>
<keyword evidence="9" id="KW-1185">Reference proteome</keyword>
<dbReference type="InterPro" id="IPR001660">
    <property type="entry name" value="SAM"/>
</dbReference>
<name>A0A087H5F8_ARAAL</name>
<dbReference type="Gene3D" id="1.10.150.50">
    <property type="entry name" value="Transcription Factor, Ets-1"/>
    <property type="match status" value="1"/>
</dbReference>
<dbReference type="EMBL" id="CM002872">
    <property type="protein sequence ID" value="KFK37360.1"/>
    <property type="molecule type" value="Genomic_DNA"/>
</dbReference>
<dbReference type="PANTHER" id="PTHR23240">
    <property type="entry name" value="DNA CROSS-LINK REPAIR PROTEIN PSO2/SNM1-RELATED"/>
    <property type="match status" value="1"/>
</dbReference>
<organism evidence="8 9">
    <name type="scientific">Arabis alpina</name>
    <name type="common">Alpine rock-cress</name>
    <dbReference type="NCBI Taxonomy" id="50452"/>
    <lineage>
        <taxon>Eukaryota</taxon>
        <taxon>Viridiplantae</taxon>
        <taxon>Streptophyta</taxon>
        <taxon>Embryophyta</taxon>
        <taxon>Tracheophyta</taxon>
        <taxon>Spermatophyta</taxon>
        <taxon>Magnoliopsida</taxon>
        <taxon>eudicotyledons</taxon>
        <taxon>Gunneridae</taxon>
        <taxon>Pentapetalae</taxon>
        <taxon>rosids</taxon>
        <taxon>malvids</taxon>
        <taxon>Brassicales</taxon>
        <taxon>Brassicaceae</taxon>
        <taxon>Arabideae</taxon>
        <taxon>Arabis</taxon>
    </lineage>
</organism>
<dbReference type="InterPro" id="IPR036866">
    <property type="entry name" value="RibonucZ/Hydroxyglut_hydro"/>
</dbReference>
<dbReference type="GO" id="GO:0005634">
    <property type="term" value="C:nucleus"/>
    <property type="evidence" value="ECO:0007669"/>
    <property type="project" value="UniProtKB-SubCell"/>
</dbReference>
<evidence type="ECO:0000313" key="9">
    <source>
        <dbReference type="Proteomes" id="UP000029120"/>
    </source>
</evidence>
<feature type="region of interest" description="Disordered" evidence="6">
    <location>
        <begin position="371"/>
        <end position="399"/>
    </location>
</feature>
<dbReference type="eggNOG" id="KOG1361">
    <property type="taxonomic scope" value="Eukaryota"/>
</dbReference>